<keyword evidence="7" id="KW-1185">Reference proteome</keyword>
<dbReference type="InterPro" id="IPR056603">
    <property type="entry name" value="HTH_NPRL3"/>
</dbReference>
<dbReference type="Pfam" id="PF03666">
    <property type="entry name" value="NPR3"/>
    <property type="match status" value="1"/>
</dbReference>
<evidence type="ECO:0000313" key="7">
    <source>
        <dbReference type="Proteomes" id="UP000198372"/>
    </source>
</evidence>
<dbReference type="PANTHER" id="PTHR13153">
    <property type="entry name" value="CGTHBA PROTEIN -14 GENE PROTEIN"/>
    <property type="match status" value="1"/>
</dbReference>
<dbReference type="Proteomes" id="UP000198372">
    <property type="component" value="Unassembled WGS sequence"/>
</dbReference>
<feature type="region of interest" description="Disordered" evidence="3">
    <location>
        <begin position="28"/>
        <end position="101"/>
    </location>
</feature>
<feature type="region of interest" description="Disordered" evidence="3">
    <location>
        <begin position="407"/>
        <end position="455"/>
    </location>
</feature>
<dbReference type="Pfam" id="PF24064">
    <property type="entry name" value="HTH_NPRL3"/>
    <property type="match status" value="1"/>
</dbReference>
<proteinExistence type="inferred from homology"/>
<gene>
    <name evidence="6" type="ORF">BQ2448_5567</name>
</gene>
<evidence type="ECO:0000256" key="2">
    <source>
        <dbReference type="RuleBase" id="RU368069"/>
    </source>
</evidence>
<name>A0A238F4H5_9BASI</name>
<keyword evidence="2" id="KW-0469">Meiosis</keyword>
<sequence>MVEATASPASSLLALLLVVKSSRGANLVYQYPPSPRAVKRTSKPIYHSSRPSTATTVNTRRSGYSSDEDDSSNSSSETSSDDDDDDDDDSDDEPRFVDDLDQTERAKAQQYLGFPSTVLASLLSPSRELCDQPFELVVDHLAFVGHPVWLGDDEPSTGLNRGMSAGRSYHRSGLHGEGDSHSEDEDGERRGRTRRRPPLPKPGAFANLSGDFSRSSSEQRGSVSGPLASNPATPPSRPIALMRNSSSTSTVHPMSSFASSDNSATAIHGAGRLLAFNFVCVIDTPPDSHLSSHLEGYYKDVVIPITANVKALERQEQWLGKESYKLLKAIEKAHDQGIRNREIPASVATISPLAEALKRLFGALKADQLANIQLGPLAVQVLFRGEVPIEEEYDTFYAERQEVHLKDLGPGGIGGGPEQKDRHDDPIDASEAARARSVSPTPSAETYRNHRPPPLFSRMRRRPLVRFQPWETFLPLEDPDELRKSVQPDTLLSKFLEFCSANLSFAEYATLLDIDSDADDGALRDVVQHLVYWRKGKIIDVVSLKGVYTASSTLPLASLAQLTFEFGTQFQDLPNLPVLLSKLSPKEPFSSVIPPDSRPLRTTYYNALLFLLRNNLVEKQRTFVRLIAPESIKNEALRRWGATNASSMDSWSHLSGGGESVGKRRLSKVASSPPGSGTRLSEMSTSVGAVRSRAMSSISIGDGEERLRLQAEGSESGMSTPHRGSLSGVSHVASSPPAMMNLLSRSSGSRSGFHLGVQGPQKRTTTGKPPRSSTTWSSSSGMPGDVGDASQVLKGPSVIVEPGRPTMLESRWIAEMTRDVDEGLKERFERMRPFLNGSHHLDEVRHRSSLTRRDVRLVLSKFEPYLIVFTHP</sequence>
<dbReference type="InterPro" id="IPR005365">
    <property type="entry name" value="Npr3"/>
</dbReference>
<comment type="similarity">
    <text evidence="1 2">Belongs to the NPR3 family.</text>
</comment>
<feature type="region of interest" description="Disordered" evidence="3">
    <location>
        <begin position="157"/>
        <end position="261"/>
    </location>
</feature>
<keyword evidence="2 4" id="KW-0732">Signal</keyword>
<comment type="function">
    <text evidence="2">Mediates inactivation of the TORC1 complex in response to amino acid starvation. Required for meiotic nuclear division.</text>
</comment>
<dbReference type="GO" id="GO:0038202">
    <property type="term" value="P:TORC1 signaling"/>
    <property type="evidence" value="ECO:0007669"/>
    <property type="project" value="TreeGrafter"/>
</dbReference>
<dbReference type="EMBL" id="FMSP01000001">
    <property type="protein sequence ID" value="SCV66921.1"/>
    <property type="molecule type" value="Genomic_DNA"/>
</dbReference>
<dbReference type="GO" id="GO:0051321">
    <property type="term" value="P:meiotic cell cycle"/>
    <property type="evidence" value="ECO:0007669"/>
    <property type="project" value="UniProtKB-UniRule"/>
</dbReference>
<feature type="compositionally biased region" description="Low complexity" evidence="3">
    <location>
        <begin position="742"/>
        <end position="752"/>
    </location>
</feature>
<accession>A0A238F4H5</accession>
<evidence type="ECO:0000256" key="1">
    <source>
        <dbReference type="ARBA" id="ARBA00010546"/>
    </source>
</evidence>
<dbReference type="OrthoDB" id="18648at2759"/>
<dbReference type="STRING" id="269621.A0A238F4H5"/>
<dbReference type="PANTHER" id="PTHR13153:SF5">
    <property type="entry name" value="GATOR COMPLEX PROTEIN NPRL3"/>
    <property type="match status" value="1"/>
</dbReference>
<feature type="signal peptide" evidence="4">
    <location>
        <begin position="1"/>
        <end position="24"/>
    </location>
</feature>
<dbReference type="GO" id="GO:0010508">
    <property type="term" value="P:positive regulation of autophagy"/>
    <property type="evidence" value="ECO:0007669"/>
    <property type="project" value="TreeGrafter"/>
</dbReference>
<dbReference type="GO" id="GO:0034198">
    <property type="term" value="P:cellular response to amino acid starvation"/>
    <property type="evidence" value="ECO:0007669"/>
    <property type="project" value="TreeGrafter"/>
</dbReference>
<evidence type="ECO:0000259" key="5">
    <source>
        <dbReference type="Pfam" id="PF24064"/>
    </source>
</evidence>
<feature type="domain" description="GATOR1 complex protein NPRL3 C-terminal HTH" evidence="5">
    <location>
        <begin position="806"/>
        <end position="867"/>
    </location>
</feature>
<feature type="compositionally biased region" description="Acidic residues" evidence="3">
    <location>
        <begin position="79"/>
        <end position="92"/>
    </location>
</feature>
<comment type="subcellular location">
    <subcellularLocation>
        <location evidence="2">Vacuole membrane</location>
        <topology evidence="2">Peripheral membrane protein</topology>
    </subcellularLocation>
</comment>
<evidence type="ECO:0000256" key="4">
    <source>
        <dbReference type="SAM" id="SignalP"/>
    </source>
</evidence>
<feature type="compositionally biased region" description="Polar residues" evidence="3">
    <location>
        <begin position="669"/>
        <end position="687"/>
    </location>
</feature>
<reference evidence="7" key="1">
    <citation type="submission" date="2016-09" db="EMBL/GenBank/DDBJ databases">
        <authorList>
            <person name="Jeantristanb JTB J.-T."/>
            <person name="Ricardo R."/>
        </authorList>
    </citation>
    <scope>NUCLEOTIDE SEQUENCE [LARGE SCALE GENOMIC DNA]</scope>
</reference>
<feature type="compositionally biased region" description="Low complexity" evidence="3">
    <location>
        <begin position="213"/>
        <end position="225"/>
    </location>
</feature>
<feature type="compositionally biased region" description="Polar residues" evidence="3">
    <location>
        <begin position="49"/>
        <end position="64"/>
    </location>
</feature>
<protein>
    <recommendedName>
        <fullName evidence="2">Nitrogen permease regulator 3</fullName>
    </recommendedName>
    <alternativeName>
        <fullName evidence="2">Required for meiotic nuclear division protein 11</fullName>
    </alternativeName>
</protein>
<feature type="region of interest" description="Disordered" evidence="3">
    <location>
        <begin position="647"/>
        <end position="796"/>
    </location>
</feature>
<dbReference type="GO" id="GO:1990130">
    <property type="term" value="C:GATOR1 complex"/>
    <property type="evidence" value="ECO:0007669"/>
    <property type="project" value="TreeGrafter"/>
</dbReference>
<evidence type="ECO:0000313" key="6">
    <source>
        <dbReference type="EMBL" id="SCV66921.1"/>
    </source>
</evidence>
<feature type="compositionally biased region" description="Polar residues" evidence="3">
    <location>
        <begin position="251"/>
        <end position="261"/>
    </location>
</feature>
<organism evidence="6 7">
    <name type="scientific">Microbotryum intermedium</name>
    <dbReference type="NCBI Taxonomy" id="269621"/>
    <lineage>
        <taxon>Eukaryota</taxon>
        <taxon>Fungi</taxon>
        <taxon>Dikarya</taxon>
        <taxon>Basidiomycota</taxon>
        <taxon>Pucciniomycotina</taxon>
        <taxon>Microbotryomycetes</taxon>
        <taxon>Microbotryales</taxon>
        <taxon>Microbotryaceae</taxon>
        <taxon>Microbotryum</taxon>
    </lineage>
</organism>
<feature type="compositionally biased region" description="Basic and acidic residues" evidence="3">
    <location>
        <begin position="418"/>
        <end position="434"/>
    </location>
</feature>
<dbReference type="GO" id="GO:1904262">
    <property type="term" value="P:negative regulation of TORC1 signaling"/>
    <property type="evidence" value="ECO:0007669"/>
    <property type="project" value="TreeGrafter"/>
</dbReference>
<dbReference type="AlphaFoldDB" id="A0A238F4H5"/>
<evidence type="ECO:0000256" key="3">
    <source>
        <dbReference type="SAM" id="MobiDB-lite"/>
    </source>
</evidence>
<feature type="chain" id="PRO_5012263390" description="Nitrogen permease regulator 3" evidence="4">
    <location>
        <begin position="25"/>
        <end position="872"/>
    </location>
</feature>
<dbReference type="GO" id="GO:0005774">
    <property type="term" value="C:vacuolar membrane"/>
    <property type="evidence" value="ECO:0007669"/>
    <property type="project" value="UniProtKB-SubCell"/>
</dbReference>